<dbReference type="InterPro" id="IPR000571">
    <property type="entry name" value="Znf_CCCH"/>
</dbReference>
<dbReference type="InterPro" id="IPR002052">
    <property type="entry name" value="DNA_methylase_N6_adenine_CS"/>
</dbReference>
<evidence type="ECO:0000256" key="5">
    <source>
        <dbReference type="ARBA" id="ARBA00048957"/>
    </source>
</evidence>
<keyword evidence="3" id="KW-0808">Transferase</keyword>
<dbReference type="GO" id="GO:0008270">
    <property type="term" value="F:zinc ion binding"/>
    <property type="evidence" value="ECO:0007669"/>
    <property type="project" value="UniProtKB-KW"/>
</dbReference>
<dbReference type="GO" id="GO:0036396">
    <property type="term" value="C:RNA N6-methyladenosine methyltransferase complex"/>
    <property type="evidence" value="ECO:0007669"/>
    <property type="project" value="TreeGrafter"/>
</dbReference>
<accession>A0A9P6W2Y8</accession>
<keyword evidence="7" id="KW-0479">Metal-binding</keyword>
<dbReference type="SUPFAM" id="SSF53335">
    <property type="entry name" value="S-adenosyl-L-methionine-dependent methyltransferases"/>
    <property type="match status" value="1"/>
</dbReference>
<comment type="similarity">
    <text evidence="6">Belongs to the MT-A70-like family.</text>
</comment>
<feature type="domain" description="C3H1-type" evidence="9">
    <location>
        <begin position="59"/>
        <end position="86"/>
    </location>
</feature>
<dbReference type="PROSITE" id="PS51143">
    <property type="entry name" value="MT_A70"/>
    <property type="match status" value="1"/>
</dbReference>
<evidence type="ECO:0000256" key="4">
    <source>
        <dbReference type="ARBA" id="ARBA00022691"/>
    </source>
</evidence>
<dbReference type="PROSITE" id="PS00092">
    <property type="entry name" value="N6_MTASE"/>
    <property type="match status" value="1"/>
</dbReference>
<evidence type="ECO:0000256" key="3">
    <source>
        <dbReference type="ARBA" id="ARBA00022679"/>
    </source>
</evidence>
<keyword evidence="2" id="KW-0489">Methyltransferase</keyword>
<dbReference type="Proteomes" id="UP000777482">
    <property type="component" value="Unassembled WGS sequence"/>
</dbReference>
<dbReference type="GO" id="GO:0032259">
    <property type="term" value="P:methylation"/>
    <property type="evidence" value="ECO:0007669"/>
    <property type="project" value="UniProtKB-KW"/>
</dbReference>
<dbReference type="GO" id="GO:0005634">
    <property type="term" value="C:nucleus"/>
    <property type="evidence" value="ECO:0007669"/>
    <property type="project" value="TreeGrafter"/>
</dbReference>
<evidence type="ECO:0000256" key="7">
    <source>
        <dbReference type="PROSITE-ProRule" id="PRU00723"/>
    </source>
</evidence>
<feature type="region of interest" description="Disordered" evidence="8">
    <location>
        <begin position="1"/>
        <end position="41"/>
    </location>
</feature>
<evidence type="ECO:0000313" key="11">
    <source>
        <dbReference type="Proteomes" id="UP000777482"/>
    </source>
</evidence>
<reference evidence="10 11" key="1">
    <citation type="submission" date="2020-11" db="EMBL/GenBank/DDBJ databases">
        <title>Kefir isolates.</title>
        <authorList>
            <person name="Marcisauskas S."/>
            <person name="Kim Y."/>
            <person name="Blasche S."/>
        </authorList>
    </citation>
    <scope>NUCLEOTIDE SEQUENCE [LARGE SCALE GENOMIC DNA]</scope>
    <source>
        <strain evidence="10 11">KR</strain>
    </source>
</reference>
<keyword evidence="4" id="KW-0949">S-adenosyl-L-methionine</keyword>
<name>A0A9P6W2Y8_RHOMI</name>
<dbReference type="EMBL" id="PUHQ01000038">
    <property type="protein sequence ID" value="KAG0661046.1"/>
    <property type="molecule type" value="Genomic_DNA"/>
</dbReference>
<keyword evidence="7" id="KW-0863">Zinc-finger</keyword>
<keyword evidence="11" id="KW-1185">Reference proteome</keyword>
<comment type="catalytic activity">
    <reaction evidence="5">
        <text>an adenosine in mRNA + S-adenosyl-L-methionine = an N(6)-methyladenosine in mRNA + S-adenosyl-L-homocysteine + H(+)</text>
        <dbReference type="Rhea" id="RHEA:55584"/>
        <dbReference type="Rhea" id="RHEA-COMP:12414"/>
        <dbReference type="Rhea" id="RHEA-COMP:12417"/>
        <dbReference type="ChEBI" id="CHEBI:15378"/>
        <dbReference type="ChEBI" id="CHEBI:57856"/>
        <dbReference type="ChEBI" id="CHEBI:59789"/>
        <dbReference type="ChEBI" id="CHEBI:74411"/>
        <dbReference type="ChEBI" id="CHEBI:74449"/>
        <dbReference type="EC" id="2.1.1.348"/>
    </reaction>
</comment>
<dbReference type="Pfam" id="PF05063">
    <property type="entry name" value="MT-A70"/>
    <property type="match status" value="1"/>
</dbReference>
<feature type="zinc finger region" description="C3H1-type" evidence="7">
    <location>
        <begin position="59"/>
        <end position="86"/>
    </location>
</feature>
<evidence type="ECO:0000256" key="8">
    <source>
        <dbReference type="SAM" id="MobiDB-lite"/>
    </source>
</evidence>
<evidence type="ECO:0000259" key="9">
    <source>
        <dbReference type="PROSITE" id="PS50103"/>
    </source>
</evidence>
<dbReference type="GO" id="GO:0001734">
    <property type="term" value="F:mRNA m(6)A methyltransferase activity"/>
    <property type="evidence" value="ECO:0007669"/>
    <property type="project" value="UniProtKB-EC"/>
</dbReference>
<gene>
    <name evidence="10" type="ORF">C6P46_004153</name>
</gene>
<sequence>MQTPTRASVPQVEIGWAEGPPSPTLPPKEQSPNSNGNDQLRDERIRRAKALRKSFPLARPFVPVCNFTMRDDCPRGPACPDVHFVRALRPHTEVSLGDCSYLNTCHRMSTCRYVHWILEDPAACTAPIPITPTPAPAVSDLPVTKALPPQWVNADLRDFDVTTLGKFDVLVADPPWAIHQELPYGTLTDDEMMRMPVGAMQDEGGLLFLWVTGRAMELGRECLKAWGYERIDELVWVKTNQLQGLIRTGRTGHWLNHSKEHCLVAVRRSATSPDSPPRLRSWFNRGLDTQVLLAEVRETSRKPDELYDMIERILGGQAQGRKVELFGRKHNLRHGWWTLGNQLGERDQVFEPEIVANLARRWAGLVSPGLSCVEIYQLTRVLRTGTPTAEYNYRTH</sequence>
<comment type="caution">
    <text evidence="10">The sequence shown here is derived from an EMBL/GenBank/DDBJ whole genome shotgun (WGS) entry which is preliminary data.</text>
</comment>
<dbReference type="PANTHER" id="PTHR12829:SF7">
    <property type="entry name" value="N6-ADENOSINE-METHYLTRANSFERASE CATALYTIC SUBUNIT"/>
    <property type="match status" value="1"/>
</dbReference>
<dbReference type="PROSITE" id="PS50103">
    <property type="entry name" value="ZF_C3H1"/>
    <property type="match status" value="1"/>
</dbReference>
<dbReference type="InterPro" id="IPR007757">
    <property type="entry name" value="MT-A70-like"/>
</dbReference>
<evidence type="ECO:0000256" key="2">
    <source>
        <dbReference type="ARBA" id="ARBA00022603"/>
    </source>
</evidence>
<proteinExistence type="inferred from homology"/>
<keyword evidence="7" id="KW-0862">Zinc</keyword>
<dbReference type="PANTHER" id="PTHR12829">
    <property type="entry name" value="N6-ADENOSINE-METHYLTRANSFERASE"/>
    <property type="match status" value="1"/>
</dbReference>
<evidence type="ECO:0000256" key="1">
    <source>
        <dbReference type="ARBA" id="ARBA00012160"/>
    </source>
</evidence>
<dbReference type="OrthoDB" id="10262526at2759"/>
<evidence type="ECO:0000256" key="6">
    <source>
        <dbReference type="PROSITE-ProRule" id="PRU00489"/>
    </source>
</evidence>
<organism evidence="10 11">
    <name type="scientific">Rhodotorula mucilaginosa</name>
    <name type="common">Yeast</name>
    <name type="synonym">Rhodotorula rubra</name>
    <dbReference type="NCBI Taxonomy" id="5537"/>
    <lineage>
        <taxon>Eukaryota</taxon>
        <taxon>Fungi</taxon>
        <taxon>Dikarya</taxon>
        <taxon>Basidiomycota</taxon>
        <taxon>Pucciniomycotina</taxon>
        <taxon>Microbotryomycetes</taxon>
        <taxon>Sporidiobolales</taxon>
        <taxon>Sporidiobolaceae</taxon>
        <taxon>Rhodotorula</taxon>
    </lineage>
</organism>
<evidence type="ECO:0000313" key="10">
    <source>
        <dbReference type="EMBL" id="KAG0661046.1"/>
    </source>
</evidence>
<dbReference type="GO" id="GO:0003676">
    <property type="term" value="F:nucleic acid binding"/>
    <property type="evidence" value="ECO:0007669"/>
    <property type="project" value="InterPro"/>
</dbReference>
<dbReference type="AlphaFoldDB" id="A0A9P6W2Y8"/>
<dbReference type="EC" id="2.1.1.348" evidence="1"/>
<dbReference type="InterPro" id="IPR029063">
    <property type="entry name" value="SAM-dependent_MTases_sf"/>
</dbReference>
<protein>
    <recommendedName>
        <fullName evidence="1">mRNA m(6)A methyltransferase</fullName>
        <ecNumber evidence="1">2.1.1.348</ecNumber>
    </recommendedName>
</protein>